<sequence>MNRLVFFLGLVRMQTYAAVTRQVDGWSIGWIEEVSGVNAQKTALLESLVVTLNEALAWLDSDVNAIAVH</sequence>
<gene>
    <name evidence="1" type="ORF">SIID45300_00946</name>
</gene>
<reference evidence="1 2" key="1">
    <citation type="submission" date="2024-05" db="EMBL/GenBank/DDBJ databases">
        <authorList>
            <consortium name="Candidatus Magnetaquicoccaceae bacterium FCR-1 genome sequencing consortium"/>
            <person name="Shimoshige H."/>
            <person name="Shimamura S."/>
            <person name="Taoka A."/>
            <person name="Kobayashi H."/>
            <person name="Maekawa T."/>
        </authorList>
    </citation>
    <scope>NUCLEOTIDE SEQUENCE [LARGE SCALE GENOMIC DNA]</scope>
    <source>
        <strain evidence="1 2">FCR-1</strain>
    </source>
</reference>
<comment type="caution">
    <text evidence="1">The sequence shown here is derived from an EMBL/GenBank/DDBJ whole genome shotgun (WGS) entry which is preliminary data.</text>
</comment>
<evidence type="ECO:0000313" key="2">
    <source>
        <dbReference type="Proteomes" id="UP001628193"/>
    </source>
</evidence>
<reference evidence="1 2" key="2">
    <citation type="submission" date="2024-09" db="EMBL/GenBank/DDBJ databases">
        <title>Draft genome sequence of Candidatus Magnetaquicoccaceae bacterium FCR-1.</title>
        <authorList>
            <person name="Shimoshige H."/>
            <person name="Shimamura S."/>
            <person name="Taoka A."/>
            <person name="Kobayashi H."/>
            <person name="Maekawa T."/>
        </authorList>
    </citation>
    <scope>NUCLEOTIDE SEQUENCE [LARGE SCALE GENOMIC DNA]</scope>
    <source>
        <strain evidence="1 2">FCR-1</strain>
    </source>
</reference>
<dbReference type="Proteomes" id="UP001628193">
    <property type="component" value="Unassembled WGS sequence"/>
</dbReference>
<organism evidence="1 2">
    <name type="scientific">Candidatus Magnetaquiglobus chichijimensis</name>
    <dbReference type="NCBI Taxonomy" id="3141448"/>
    <lineage>
        <taxon>Bacteria</taxon>
        <taxon>Pseudomonadati</taxon>
        <taxon>Pseudomonadota</taxon>
        <taxon>Magnetococcia</taxon>
        <taxon>Magnetococcales</taxon>
        <taxon>Candidatus Magnetaquicoccaceae</taxon>
        <taxon>Candidatus Magnetaquiglobus</taxon>
    </lineage>
</organism>
<keyword evidence="2" id="KW-1185">Reference proteome</keyword>
<dbReference type="RefSeq" id="WP_420904361.1">
    <property type="nucleotide sequence ID" value="NZ_BAAFGK010000004.1"/>
</dbReference>
<dbReference type="EMBL" id="BAAFGK010000004">
    <property type="protein sequence ID" value="GAB0056638.1"/>
    <property type="molecule type" value="Genomic_DNA"/>
</dbReference>
<evidence type="ECO:0000313" key="1">
    <source>
        <dbReference type="EMBL" id="GAB0056638.1"/>
    </source>
</evidence>
<accession>A0ABQ0C6W9</accession>
<name>A0ABQ0C6W9_9PROT</name>
<proteinExistence type="predicted"/>
<protein>
    <submittedName>
        <fullName evidence="1">Uncharacterized protein</fullName>
    </submittedName>
</protein>